<dbReference type="InterPro" id="IPR000829">
    <property type="entry name" value="DAGK"/>
</dbReference>
<keyword evidence="7 17" id="KW-0547">Nucleotide-binding</keyword>
<evidence type="ECO:0000256" key="10">
    <source>
        <dbReference type="ARBA" id="ARBA00022989"/>
    </source>
</evidence>
<evidence type="ECO:0000256" key="1">
    <source>
        <dbReference type="ARBA" id="ARBA00004651"/>
    </source>
</evidence>
<dbReference type="InterPro" id="IPR036945">
    <property type="entry name" value="DAGK_sf"/>
</dbReference>
<feature type="binding site" evidence="17">
    <location>
        <position position="6"/>
    </location>
    <ligand>
        <name>ATP</name>
        <dbReference type="ChEBI" id="CHEBI:30616"/>
    </ligand>
</feature>
<proteinExistence type="inferred from homology"/>
<dbReference type="AlphaFoldDB" id="A0A291JJA8"/>
<dbReference type="EMBL" id="PZHR01000011">
    <property type="protein sequence ID" value="PTK60008.1"/>
    <property type="molecule type" value="Genomic_DNA"/>
</dbReference>
<feature type="binding site" evidence="17">
    <location>
        <begin position="84"/>
        <end position="85"/>
    </location>
    <ligand>
        <name>ATP</name>
        <dbReference type="ChEBI" id="CHEBI:30616"/>
    </ligand>
</feature>
<evidence type="ECO:0000256" key="19">
    <source>
        <dbReference type="SAM" id="Phobius"/>
    </source>
</evidence>
<dbReference type="InterPro" id="IPR033717">
    <property type="entry name" value="UDPK"/>
</dbReference>
<feature type="binding site" evidence="17">
    <location>
        <position position="66"/>
    </location>
    <ligand>
        <name>ATP</name>
        <dbReference type="ChEBI" id="CHEBI:30616"/>
    </ligand>
</feature>
<evidence type="ECO:0000256" key="7">
    <source>
        <dbReference type="ARBA" id="ARBA00022741"/>
    </source>
</evidence>
<keyword evidence="10 19" id="KW-1133">Transmembrane helix</keyword>
<dbReference type="EMBL" id="JAFNLT010000001">
    <property type="protein sequence ID" value="MBO1226041.1"/>
    <property type="molecule type" value="Genomic_DNA"/>
</dbReference>
<evidence type="ECO:0000256" key="13">
    <source>
        <dbReference type="ARBA" id="ARBA00023209"/>
    </source>
</evidence>
<dbReference type="Pfam" id="PF01219">
    <property type="entry name" value="DAGK_prokar"/>
    <property type="match status" value="1"/>
</dbReference>
<evidence type="ECO:0000256" key="6">
    <source>
        <dbReference type="ARBA" id="ARBA00022692"/>
    </source>
</evidence>
<evidence type="ECO:0000256" key="8">
    <source>
        <dbReference type="ARBA" id="ARBA00022777"/>
    </source>
</evidence>
<dbReference type="PROSITE" id="PS01069">
    <property type="entry name" value="DAGK_PROKAR"/>
    <property type="match status" value="1"/>
</dbReference>
<reference evidence="20 25" key="4">
    <citation type="submission" date="2021-03" db="EMBL/GenBank/DDBJ databases">
        <title>Staphylococci and Mammaliicocci in bats.</title>
        <authorList>
            <person name="Fountain K."/>
        </authorList>
    </citation>
    <scope>NUCLEOTIDE SEQUENCE [LARGE SCALE GENOMIC DNA]</scope>
    <source>
        <strain evidence="20 25">18_1_E_SW</strain>
    </source>
</reference>
<feature type="transmembrane region" description="Helical" evidence="19">
    <location>
        <begin position="46"/>
        <end position="69"/>
    </location>
</feature>
<reference evidence="21 23" key="1">
    <citation type="journal article" date="2016" name="Front. Microbiol.">
        <title>Comprehensive Phylogenetic Analysis of Bovine Non-aureus Staphylococci Species Based on Whole-Genome Sequencing.</title>
        <authorList>
            <person name="Naushad S."/>
            <person name="Barkema H.W."/>
            <person name="Luby C."/>
            <person name="Condas L.A."/>
            <person name="Nobrega D.B."/>
            <person name="Carson D.A."/>
            <person name="De Buck J."/>
        </authorList>
    </citation>
    <scope>NUCLEOTIDE SEQUENCE [LARGE SCALE GENOMIC DNA]</scope>
    <source>
        <strain evidence="21 23">SNUC 4337</strain>
    </source>
</reference>
<evidence type="ECO:0000313" key="21">
    <source>
        <dbReference type="EMBL" id="PTK60008.1"/>
    </source>
</evidence>
<evidence type="ECO:0000256" key="18">
    <source>
        <dbReference type="PIRSR" id="PIRSR600829-4"/>
    </source>
</evidence>
<comment type="subcellular location">
    <subcellularLocation>
        <location evidence="1">Cell membrane</location>
        <topology evidence="1">Multi-pass membrane protein</topology>
    </subcellularLocation>
</comment>
<comment type="cofactor">
    <cofactor evidence="18">
        <name>Mg(2+)</name>
        <dbReference type="ChEBI" id="CHEBI:18420"/>
    </cofactor>
    <text evidence="18">Mn(2+), Zn(2+), Cd(2+) and Co(2+) support activity to lesser extents.</text>
</comment>
<dbReference type="GO" id="GO:0005886">
    <property type="term" value="C:plasma membrane"/>
    <property type="evidence" value="ECO:0007669"/>
    <property type="project" value="UniProtKB-SubCell"/>
</dbReference>
<reference evidence="21" key="2">
    <citation type="submission" date="2018-03" db="EMBL/GenBank/DDBJ databases">
        <authorList>
            <person name="Keele B.F."/>
        </authorList>
    </citation>
    <scope>NUCLEOTIDE SEQUENCE</scope>
    <source>
        <strain evidence="21">SNUC 4337</strain>
    </source>
</reference>
<evidence type="ECO:0000256" key="16">
    <source>
        <dbReference type="PIRSR" id="PIRSR600829-2"/>
    </source>
</evidence>
<evidence type="ECO:0000256" key="12">
    <source>
        <dbReference type="ARBA" id="ARBA00023136"/>
    </source>
</evidence>
<keyword evidence="14" id="KW-1208">Phospholipid metabolism</keyword>
<evidence type="ECO:0000256" key="9">
    <source>
        <dbReference type="ARBA" id="ARBA00022840"/>
    </source>
</evidence>
<accession>A0A291JJA8</accession>
<keyword evidence="3" id="KW-1003">Cell membrane</keyword>
<dbReference type="EC" id="2.7.1.66" evidence="22"/>
<dbReference type="GO" id="GO:0008654">
    <property type="term" value="P:phospholipid biosynthetic process"/>
    <property type="evidence" value="ECO:0007669"/>
    <property type="project" value="UniProtKB-KW"/>
</dbReference>
<dbReference type="Proteomes" id="UP000240400">
    <property type="component" value="Unassembled WGS sequence"/>
</dbReference>
<feature type="binding site" evidence="16">
    <location>
        <position position="59"/>
    </location>
    <ligand>
        <name>substrate</name>
    </ligand>
</feature>
<sequence>MKRFNYAFQGLFVLFSKDSKFLIHSIFAIIAIILGLILGITAIEWLLIIIAIGLVLAFEAMNTAVEFVVDLITKDYHELAKKAKDTAASSVVLASIVALAIGVIVFLPYLIK</sequence>
<keyword evidence="12 19" id="KW-0472">Membrane</keyword>
<dbReference type="Gene3D" id="1.10.287.3610">
    <property type="match status" value="1"/>
</dbReference>
<dbReference type="PANTHER" id="PTHR34299:SF1">
    <property type="entry name" value="DIACYLGLYCEROL KINASE"/>
    <property type="match status" value="1"/>
</dbReference>
<keyword evidence="9 17" id="KW-0067">ATP-binding</keyword>
<dbReference type="KEGG" id="snl:BJD96_06500"/>
<name>A0A291JJA8_9STAP</name>
<keyword evidence="4" id="KW-0444">Lipid biosynthesis</keyword>
<keyword evidence="6 19" id="KW-0812">Transmembrane</keyword>
<keyword evidence="11" id="KW-0443">Lipid metabolism</keyword>
<evidence type="ECO:0000256" key="5">
    <source>
        <dbReference type="ARBA" id="ARBA00022679"/>
    </source>
</evidence>
<dbReference type="Proteomes" id="UP000254412">
    <property type="component" value="Unassembled WGS sequence"/>
</dbReference>
<evidence type="ECO:0000256" key="17">
    <source>
        <dbReference type="PIRSR" id="PIRSR600829-3"/>
    </source>
</evidence>
<evidence type="ECO:0000313" key="22">
    <source>
        <dbReference type="EMBL" id="SUM55002.1"/>
    </source>
</evidence>
<feature type="binding site" evidence="18">
    <location>
        <position position="66"/>
    </location>
    <ligand>
        <name>a divalent metal cation</name>
        <dbReference type="ChEBI" id="CHEBI:60240"/>
    </ligand>
</feature>
<keyword evidence="25" id="KW-1185">Reference proteome</keyword>
<comment type="similarity">
    <text evidence="2">Belongs to the bacterial diacylglycerol kinase family.</text>
</comment>
<dbReference type="GO" id="GO:0005524">
    <property type="term" value="F:ATP binding"/>
    <property type="evidence" value="ECO:0007669"/>
    <property type="project" value="UniProtKB-KW"/>
</dbReference>
<evidence type="ECO:0000256" key="4">
    <source>
        <dbReference type="ARBA" id="ARBA00022516"/>
    </source>
</evidence>
<keyword evidence="18" id="KW-0460">Magnesium</keyword>
<dbReference type="PANTHER" id="PTHR34299">
    <property type="entry name" value="DIACYLGLYCEROL KINASE"/>
    <property type="match status" value="1"/>
</dbReference>
<feature type="transmembrane region" description="Helical" evidence="19">
    <location>
        <begin position="90"/>
        <end position="111"/>
    </location>
</feature>
<evidence type="ECO:0000256" key="14">
    <source>
        <dbReference type="ARBA" id="ARBA00023264"/>
    </source>
</evidence>
<dbReference type="GO" id="GO:0036433">
    <property type="term" value="F:di-trans, poly-cis-undecaprenol kinase activity"/>
    <property type="evidence" value="ECO:0007669"/>
    <property type="project" value="UniProtKB-EC"/>
</dbReference>
<dbReference type="RefSeq" id="WP_096809443.1">
    <property type="nucleotide sequence ID" value="NZ_BMCF01000002.1"/>
</dbReference>
<evidence type="ECO:0000256" key="15">
    <source>
        <dbReference type="PIRSR" id="PIRSR600829-1"/>
    </source>
</evidence>
<reference evidence="22 24" key="3">
    <citation type="submission" date="2018-06" db="EMBL/GenBank/DDBJ databases">
        <authorList>
            <consortium name="Pathogen Informatics"/>
            <person name="Doyle S."/>
        </authorList>
    </citation>
    <scope>NUCLEOTIDE SEQUENCE [LARGE SCALE GENOMIC DNA]</scope>
    <source>
        <strain evidence="22 24">NCTC13834</strain>
    </source>
</reference>
<feature type="active site" description="Proton acceptor" evidence="15">
    <location>
        <position position="59"/>
    </location>
</feature>
<organism evidence="22 24">
    <name type="scientific">Staphylococcus nepalensis</name>
    <dbReference type="NCBI Taxonomy" id="214473"/>
    <lineage>
        <taxon>Bacteria</taxon>
        <taxon>Bacillati</taxon>
        <taxon>Bacillota</taxon>
        <taxon>Bacilli</taxon>
        <taxon>Bacillales</taxon>
        <taxon>Staphylococcaceae</taxon>
        <taxon>Staphylococcus</taxon>
    </lineage>
</organism>
<keyword evidence="18" id="KW-0479">Metal-binding</keyword>
<evidence type="ECO:0000313" key="24">
    <source>
        <dbReference type="Proteomes" id="UP000254412"/>
    </source>
</evidence>
<keyword evidence="8 22" id="KW-0418">Kinase</keyword>
<evidence type="ECO:0000313" key="23">
    <source>
        <dbReference type="Proteomes" id="UP000240400"/>
    </source>
</evidence>
<evidence type="ECO:0000256" key="2">
    <source>
        <dbReference type="ARBA" id="ARBA00005967"/>
    </source>
</evidence>
<dbReference type="Proteomes" id="UP000664081">
    <property type="component" value="Unassembled WGS sequence"/>
</dbReference>
<dbReference type="GeneID" id="66776746"/>
<evidence type="ECO:0000256" key="3">
    <source>
        <dbReference type="ARBA" id="ARBA00022475"/>
    </source>
</evidence>
<keyword evidence="13" id="KW-0594">Phospholipid biosynthesis</keyword>
<keyword evidence="5 22" id="KW-0808">Transferase</keyword>
<evidence type="ECO:0000313" key="25">
    <source>
        <dbReference type="Proteomes" id="UP000664081"/>
    </source>
</evidence>
<protein>
    <submittedName>
        <fullName evidence="20 22">Diacylglycerol kinase</fullName>
        <ecNumber evidence="22">2.7.1.66</ecNumber>
    </submittedName>
</protein>
<dbReference type="EMBL" id="UHDS01000001">
    <property type="protein sequence ID" value="SUM55002.1"/>
    <property type="molecule type" value="Genomic_DNA"/>
</dbReference>
<dbReference type="CDD" id="cd14265">
    <property type="entry name" value="UDPK_IM_like"/>
    <property type="match status" value="1"/>
</dbReference>
<feature type="transmembrane region" description="Helical" evidence="19">
    <location>
        <begin position="21"/>
        <end position="40"/>
    </location>
</feature>
<evidence type="ECO:0000256" key="11">
    <source>
        <dbReference type="ARBA" id="ARBA00023098"/>
    </source>
</evidence>
<gene>
    <name evidence="22" type="primary">dgkA</name>
    <name evidence="21" type="ORF">BUZ61_03590</name>
    <name evidence="20" type="ORF">J3T88_01720</name>
    <name evidence="22" type="ORF">NCTC13834_01357</name>
</gene>
<dbReference type="GO" id="GO:0046872">
    <property type="term" value="F:metal ion binding"/>
    <property type="evidence" value="ECO:0007669"/>
    <property type="project" value="UniProtKB-KW"/>
</dbReference>
<evidence type="ECO:0000313" key="20">
    <source>
        <dbReference type="EMBL" id="MBO1226041.1"/>
    </source>
</evidence>